<proteinExistence type="predicted"/>
<name>A0A9X1CCZ8_9FLAO</name>
<sequence length="165" mass="19240">MKKYYLIAIFSLFLFACNNDDDGYGPTYDYTFTENSELTVVSYDTESYIQYGEVNPGEKLVFEYRYDAGVDLNMSDSGFTEWIKFEIDPELEQFSYTDTELVAIDAVYTKSCFCFFEYDETKDVDPVGTISGEKISNTTWNIKIDVTFYNEDHKTIETKFKLNQD</sequence>
<dbReference type="EMBL" id="JAUSUU010000007">
    <property type="protein sequence ID" value="MDQ0335908.1"/>
    <property type="molecule type" value="Genomic_DNA"/>
</dbReference>
<dbReference type="AlphaFoldDB" id="A0A9X1CCZ8"/>
<dbReference type="Proteomes" id="UP001231587">
    <property type="component" value="Unassembled WGS sequence"/>
</dbReference>
<accession>A0A9X1CCZ8</accession>
<comment type="caution">
    <text evidence="1">The sequence shown here is derived from an EMBL/GenBank/DDBJ whole genome shotgun (WGS) entry which is preliminary data.</text>
</comment>
<keyword evidence="4" id="KW-1185">Reference proteome</keyword>
<evidence type="ECO:0000313" key="4">
    <source>
        <dbReference type="Proteomes" id="UP001231587"/>
    </source>
</evidence>
<gene>
    <name evidence="1" type="ORF">J2Z56_002609</name>
    <name evidence="2" type="ORF">J2Z57_002360</name>
</gene>
<protein>
    <submittedName>
        <fullName evidence="1">Uncharacterized protein</fullName>
    </submittedName>
</protein>
<dbReference type="EMBL" id="JAGGJQ010000007">
    <property type="protein sequence ID" value="MBP1840679.1"/>
    <property type="molecule type" value="Genomic_DNA"/>
</dbReference>
<organism evidence="1 3">
    <name type="scientific">Formosa algae</name>
    <dbReference type="NCBI Taxonomy" id="225843"/>
    <lineage>
        <taxon>Bacteria</taxon>
        <taxon>Pseudomonadati</taxon>
        <taxon>Bacteroidota</taxon>
        <taxon>Flavobacteriia</taxon>
        <taxon>Flavobacteriales</taxon>
        <taxon>Flavobacteriaceae</taxon>
        <taxon>Formosa</taxon>
    </lineage>
</organism>
<dbReference type="OrthoDB" id="1432964at2"/>
<evidence type="ECO:0000313" key="3">
    <source>
        <dbReference type="Proteomes" id="UP001138672"/>
    </source>
</evidence>
<dbReference type="PROSITE" id="PS51257">
    <property type="entry name" value="PROKAR_LIPOPROTEIN"/>
    <property type="match status" value="1"/>
</dbReference>
<evidence type="ECO:0000313" key="1">
    <source>
        <dbReference type="EMBL" id="MBP1840679.1"/>
    </source>
</evidence>
<evidence type="ECO:0000313" key="2">
    <source>
        <dbReference type="EMBL" id="MDQ0335908.1"/>
    </source>
</evidence>
<reference evidence="1" key="1">
    <citation type="submission" date="2021-03" db="EMBL/GenBank/DDBJ databases">
        <title>Genomic Encyclopedia of Type Strains, Phase IV (KMG-IV): sequencing the most valuable type-strain genomes for metagenomic binning, comparative biology and taxonomic classification.</title>
        <authorList>
            <person name="Goeker M."/>
        </authorList>
    </citation>
    <scope>NUCLEOTIDE SEQUENCE</scope>
    <source>
        <strain evidence="1">DSM 15523</strain>
        <strain evidence="2 4">DSM 16476</strain>
    </source>
</reference>
<dbReference type="Proteomes" id="UP001138672">
    <property type="component" value="Unassembled WGS sequence"/>
</dbReference>
<dbReference type="RefSeq" id="WP_057780169.1">
    <property type="nucleotide sequence ID" value="NZ_JAGGJQ010000007.1"/>
</dbReference>